<reference evidence="3" key="1">
    <citation type="submission" date="2016-05" db="EMBL/GenBank/DDBJ databases">
        <title>Comparative genomics of biotechnologically important yeasts.</title>
        <authorList>
            <consortium name="DOE Joint Genome Institute"/>
            <person name="Riley R."/>
            <person name="Haridas S."/>
            <person name="Wolfe K.H."/>
            <person name="Lopes M.R."/>
            <person name="Hittinger C.T."/>
            <person name="Goker M."/>
            <person name="Salamov A."/>
            <person name="Wisecaver J."/>
            <person name="Long T.M."/>
            <person name="Aerts A.L."/>
            <person name="Barry K."/>
            <person name="Choi C."/>
            <person name="Clum A."/>
            <person name="Coughlan A.Y."/>
            <person name="Deshpande S."/>
            <person name="Douglass A.P."/>
            <person name="Hanson S.J."/>
            <person name="Klenk H.-P."/>
            <person name="Labutti K."/>
            <person name="Lapidus A."/>
            <person name="Lindquist E."/>
            <person name="Lipzen A."/>
            <person name="Meier-Kolthoff J.P."/>
            <person name="Ohm R.A."/>
            <person name="Otillar R.P."/>
            <person name="Pangilinan J."/>
            <person name="Peng Y."/>
            <person name="Rokas A."/>
            <person name="Rosa C.A."/>
            <person name="Scheuner C."/>
            <person name="Sibirny A.A."/>
            <person name="Slot J.C."/>
            <person name="Stielow J.B."/>
            <person name="Sun H."/>
            <person name="Kurtzman C.P."/>
            <person name="Blackwell M."/>
            <person name="Grigoriev I.V."/>
            <person name="Jeffries T.W."/>
        </authorList>
    </citation>
    <scope>NUCLEOTIDE SEQUENCE [LARGE SCALE GENOMIC DNA]</scope>
    <source>
        <strain evidence="3">NRRL Y-12698</strain>
    </source>
</reference>
<evidence type="ECO:0000313" key="2">
    <source>
        <dbReference type="EMBL" id="ODQ82222.1"/>
    </source>
</evidence>
<feature type="compositionally biased region" description="Basic and acidic residues" evidence="1">
    <location>
        <begin position="74"/>
        <end position="120"/>
    </location>
</feature>
<feature type="compositionally biased region" description="Basic and acidic residues" evidence="1">
    <location>
        <begin position="268"/>
        <end position="279"/>
    </location>
</feature>
<dbReference type="RefSeq" id="XP_018987550.1">
    <property type="nucleotide sequence ID" value="XM_019132535.1"/>
</dbReference>
<gene>
    <name evidence="2" type="ORF">BABINDRAFT_69300</name>
</gene>
<feature type="compositionally biased region" description="Basic and acidic residues" evidence="1">
    <location>
        <begin position="243"/>
        <end position="258"/>
    </location>
</feature>
<feature type="compositionally biased region" description="Low complexity" evidence="1">
    <location>
        <begin position="18"/>
        <end position="28"/>
    </location>
</feature>
<feature type="region of interest" description="Disordered" evidence="1">
    <location>
        <begin position="1"/>
        <end position="42"/>
    </location>
</feature>
<protein>
    <submittedName>
        <fullName evidence="2">Uncharacterized protein</fullName>
    </submittedName>
</protein>
<feature type="compositionally biased region" description="Basic and acidic residues" evidence="1">
    <location>
        <begin position="133"/>
        <end position="187"/>
    </location>
</feature>
<evidence type="ECO:0000256" key="1">
    <source>
        <dbReference type="SAM" id="MobiDB-lite"/>
    </source>
</evidence>
<accession>A0A1E3QYR2</accession>
<sequence length="308" mass="34263">MPSPLVSKWATAEDTKPKTVSPPKTPTVNQVPPPKTRPLVPAAQSNVLVSRWASLDSVKTAPIKATSTKASPVKSEKPVRNEKPYRSEKPSRSEKPPRRFSNSKDDDLFAHKLHHIEGRDSGNLASRLGVAPSKDRPAKFEHTENRGFRRNSDNFRADHGRGHNESIRDHSDSRGHSRTKSKEEALKPKASMTPAALSLAARLGMGAKLSQSEPHRASHDSPKSYTSHDPHRSSHDKGRRADRRFSNDREFPKGHRETNSAPAPRAQKVPEQEPVEKGRILTAEEMDALVADVKNMDWADLMDDEDGF</sequence>
<keyword evidence="3" id="KW-1185">Reference proteome</keyword>
<name>A0A1E3QYR2_9ASCO</name>
<dbReference type="EMBL" id="KV454426">
    <property type="protein sequence ID" value="ODQ82222.1"/>
    <property type="molecule type" value="Genomic_DNA"/>
</dbReference>
<organism evidence="2 3">
    <name type="scientific">Babjeviella inositovora NRRL Y-12698</name>
    <dbReference type="NCBI Taxonomy" id="984486"/>
    <lineage>
        <taxon>Eukaryota</taxon>
        <taxon>Fungi</taxon>
        <taxon>Dikarya</taxon>
        <taxon>Ascomycota</taxon>
        <taxon>Saccharomycotina</taxon>
        <taxon>Pichiomycetes</taxon>
        <taxon>Serinales incertae sedis</taxon>
        <taxon>Babjeviella</taxon>
    </lineage>
</organism>
<dbReference type="AlphaFoldDB" id="A0A1E3QYR2"/>
<dbReference type="GeneID" id="30150388"/>
<evidence type="ECO:0000313" key="3">
    <source>
        <dbReference type="Proteomes" id="UP000094336"/>
    </source>
</evidence>
<dbReference type="Proteomes" id="UP000094336">
    <property type="component" value="Unassembled WGS sequence"/>
</dbReference>
<feature type="region of interest" description="Disordered" evidence="1">
    <location>
        <begin position="55"/>
        <end position="280"/>
    </location>
</feature>
<feature type="compositionally biased region" description="Basic and acidic residues" evidence="1">
    <location>
        <begin position="213"/>
        <end position="236"/>
    </location>
</feature>
<proteinExistence type="predicted"/>